<reference evidence="2" key="1">
    <citation type="submission" date="2016-06" db="EMBL/GenBank/DDBJ databases">
        <title>Parallel loss of symbiosis genes in relatives of nitrogen-fixing non-legume Parasponia.</title>
        <authorList>
            <person name="Van Velzen R."/>
            <person name="Holmer R."/>
            <person name="Bu F."/>
            <person name="Rutten L."/>
            <person name="Van Zeijl A."/>
            <person name="Liu W."/>
            <person name="Santuari L."/>
            <person name="Cao Q."/>
            <person name="Sharma T."/>
            <person name="Shen D."/>
            <person name="Roswanjaya Y."/>
            <person name="Wardhani T."/>
            <person name="Kalhor M.S."/>
            <person name="Jansen J."/>
            <person name="Van den Hoogen J."/>
            <person name="Gungor B."/>
            <person name="Hartog M."/>
            <person name="Hontelez J."/>
            <person name="Verver J."/>
            <person name="Yang W.-C."/>
            <person name="Schijlen E."/>
            <person name="Repin R."/>
            <person name="Schilthuizen M."/>
            <person name="Schranz E."/>
            <person name="Heidstra R."/>
            <person name="Miyata K."/>
            <person name="Fedorova E."/>
            <person name="Kohlen W."/>
            <person name="Bisseling T."/>
            <person name="Smit S."/>
            <person name="Geurts R."/>
        </authorList>
    </citation>
    <scope>NUCLEOTIDE SEQUENCE [LARGE SCALE GENOMIC DNA]</scope>
    <source>
        <strain evidence="2">cv. WU1-14</strain>
    </source>
</reference>
<accession>A0A2P5D9Y5</accession>
<evidence type="ECO:0000313" key="1">
    <source>
        <dbReference type="EMBL" id="PON70098.1"/>
    </source>
</evidence>
<keyword evidence="2" id="KW-1185">Reference proteome</keyword>
<evidence type="ECO:0000313" key="2">
    <source>
        <dbReference type="Proteomes" id="UP000237105"/>
    </source>
</evidence>
<dbReference type="EMBL" id="JXTB01000052">
    <property type="protein sequence ID" value="PON70098.1"/>
    <property type="molecule type" value="Genomic_DNA"/>
</dbReference>
<protein>
    <submittedName>
        <fullName evidence="1">Uncharacterized protein</fullName>
    </submittedName>
</protein>
<name>A0A2P5D9Y5_PARAD</name>
<comment type="caution">
    <text evidence="1">The sequence shown here is derived from an EMBL/GenBank/DDBJ whole genome shotgun (WGS) entry which is preliminary data.</text>
</comment>
<organism evidence="1 2">
    <name type="scientific">Parasponia andersonii</name>
    <name type="common">Sponia andersonii</name>
    <dbReference type="NCBI Taxonomy" id="3476"/>
    <lineage>
        <taxon>Eukaryota</taxon>
        <taxon>Viridiplantae</taxon>
        <taxon>Streptophyta</taxon>
        <taxon>Embryophyta</taxon>
        <taxon>Tracheophyta</taxon>
        <taxon>Spermatophyta</taxon>
        <taxon>Magnoliopsida</taxon>
        <taxon>eudicotyledons</taxon>
        <taxon>Gunneridae</taxon>
        <taxon>Pentapetalae</taxon>
        <taxon>rosids</taxon>
        <taxon>fabids</taxon>
        <taxon>Rosales</taxon>
        <taxon>Cannabaceae</taxon>
        <taxon>Parasponia</taxon>
    </lineage>
</organism>
<sequence>MGLLCGDDDNSIKEVITLNAAMETVQAIGTSIKSVGKQAEAVTKGDSNEAFLRGKESSGIAVEERVEKASVVENEKTSMMTQEESMALGKNF</sequence>
<dbReference type="AlphaFoldDB" id="A0A2P5D9Y5"/>
<gene>
    <name evidence="1" type="ORF">PanWU01x14_082730</name>
</gene>
<proteinExistence type="predicted"/>
<dbReference type="Proteomes" id="UP000237105">
    <property type="component" value="Unassembled WGS sequence"/>
</dbReference>